<feature type="transmembrane region" description="Helical" evidence="7">
    <location>
        <begin position="140"/>
        <end position="162"/>
    </location>
</feature>
<keyword evidence="6 7" id="KW-0472">Membrane</keyword>
<dbReference type="PANTHER" id="PTHR42718:SF46">
    <property type="entry name" value="BLR6921 PROTEIN"/>
    <property type="match status" value="1"/>
</dbReference>
<dbReference type="PRINTS" id="PR01036">
    <property type="entry name" value="TCRTETB"/>
</dbReference>
<evidence type="ECO:0000313" key="9">
    <source>
        <dbReference type="EMBL" id="MBB4135489.1"/>
    </source>
</evidence>
<feature type="transmembrane region" description="Helical" evidence="7">
    <location>
        <begin position="115"/>
        <end position="133"/>
    </location>
</feature>
<evidence type="ECO:0000256" key="7">
    <source>
        <dbReference type="SAM" id="Phobius"/>
    </source>
</evidence>
<evidence type="ECO:0000256" key="1">
    <source>
        <dbReference type="ARBA" id="ARBA00004651"/>
    </source>
</evidence>
<comment type="subcellular location">
    <subcellularLocation>
        <location evidence="1">Cell membrane</location>
        <topology evidence="1">Multi-pass membrane protein</topology>
    </subcellularLocation>
</comment>
<dbReference type="NCBIfam" id="TIGR00711">
    <property type="entry name" value="efflux_EmrB"/>
    <property type="match status" value="1"/>
</dbReference>
<dbReference type="SUPFAM" id="SSF103473">
    <property type="entry name" value="MFS general substrate transporter"/>
    <property type="match status" value="1"/>
</dbReference>
<feature type="transmembrane region" description="Helical" evidence="7">
    <location>
        <begin position="58"/>
        <end position="75"/>
    </location>
</feature>
<feature type="transmembrane region" description="Helical" evidence="7">
    <location>
        <begin position="328"/>
        <end position="348"/>
    </location>
</feature>
<dbReference type="GO" id="GO:0022857">
    <property type="term" value="F:transmembrane transporter activity"/>
    <property type="evidence" value="ECO:0007669"/>
    <property type="project" value="InterPro"/>
</dbReference>
<evidence type="ECO:0000256" key="6">
    <source>
        <dbReference type="ARBA" id="ARBA00023136"/>
    </source>
</evidence>
<dbReference type="PROSITE" id="PS50850">
    <property type="entry name" value="MFS"/>
    <property type="match status" value="1"/>
</dbReference>
<feature type="transmembrane region" description="Helical" evidence="7">
    <location>
        <begin position="368"/>
        <end position="387"/>
    </location>
</feature>
<proteinExistence type="predicted"/>
<feature type="domain" description="Major facilitator superfamily (MFS) profile" evidence="8">
    <location>
        <begin position="16"/>
        <end position="452"/>
    </location>
</feature>
<feature type="transmembrane region" description="Helical" evidence="7">
    <location>
        <begin position="399"/>
        <end position="423"/>
    </location>
</feature>
<feature type="transmembrane region" description="Helical" evidence="7">
    <location>
        <begin position="16"/>
        <end position="38"/>
    </location>
</feature>
<dbReference type="InterPro" id="IPR011701">
    <property type="entry name" value="MFS"/>
</dbReference>
<dbReference type="EMBL" id="JACIFP010000001">
    <property type="protein sequence ID" value="MBB4135489.1"/>
    <property type="molecule type" value="Genomic_DNA"/>
</dbReference>
<feature type="transmembrane region" description="Helical" evidence="7">
    <location>
        <begin position="298"/>
        <end position="316"/>
    </location>
</feature>
<feature type="transmembrane region" description="Helical" evidence="7">
    <location>
        <begin position="429"/>
        <end position="447"/>
    </location>
</feature>
<dbReference type="AlphaFoldDB" id="A0A840F268"/>
<feature type="transmembrane region" description="Helical" evidence="7">
    <location>
        <begin position="271"/>
        <end position="292"/>
    </location>
</feature>
<protein>
    <submittedName>
        <fullName evidence="9">EmrB/QacA subfamily drug resistance transporter</fullName>
    </submittedName>
</protein>
<dbReference type="InterPro" id="IPR020846">
    <property type="entry name" value="MFS_dom"/>
</dbReference>
<gene>
    <name evidence="9" type="ORF">BKA16_002041</name>
</gene>
<dbReference type="PANTHER" id="PTHR42718">
    <property type="entry name" value="MAJOR FACILITATOR SUPERFAMILY MULTIDRUG TRANSPORTER MFSC"/>
    <property type="match status" value="1"/>
</dbReference>
<keyword evidence="10" id="KW-1185">Reference proteome</keyword>
<dbReference type="InterPro" id="IPR036259">
    <property type="entry name" value="MFS_trans_sf"/>
</dbReference>
<keyword evidence="2" id="KW-0813">Transport</keyword>
<feature type="transmembrane region" description="Helical" evidence="7">
    <location>
        <begin position="87"/>
        <end position="109"/>
    </location>
</feature>
<dbReference type="GO" id="GO:0005886">
    <property type="term" value="C:plasma membrane"/>
    <property type="evidence" value="ECO:0007669"/>
    <property type="project" value="UniProtKB-SubCell"/>
</dbReference>
<feature type="transmembrane region" description="Helical" evidence="7">
    <location>
        <begin position="231"/>
        <end position="250"/>
    </location>
</feature>
<feature type="transmembrane region" description="Helical" evidence="7">
    <location>
        <begin position="168"/>
        <end position="188"/>
    </location>
</feature>
<comment type="caution">
    <text evidence="9">The sequence shown here is derived from an EMBL/GenBank/DDBJ whole genome shotgun (WGS) entry which is preliminary data.</text>
</comment>
<keyword evidence="4 7" id="KW-0812">Transmembrane</keyword>
<dbReference type="InterPro" id="IPR004638">
    <property type="entry name" value="EmrB-like"/>
</dbReference>
<dbReference type="Proteomes" id="UP000551501">
    <property type="component" value="Unassembled WGS sequence"/>
</dbReference>
<name>A0A840F268_9ACTN</name>
<keyword evidence="3" id="KW-1003">Cell membrane</keyword>
<evidence type="ECO:0000313" key="10">
    <source>
        <dbReference type="Proteomes" id="UP000551501"/>
    </source>
</evidence>
<evidence type="ECO:0000256" key="2">
    <source>
        <dbReference type="ARBA" id="ARBA00022448"/>
    </source>
</evidence>
<evidence type="ECO:0000259" key="8">
    <source>
        <dbReference type="PROSITE" id="PS50850"/>
    </source>
</evidence>
<evidence type="ECO:0000256" key="4">
    <source>
        <dbReference type="ARBA" id="ARBA00022692"/>
    </source>
</evidence>
<evidence type="ECO:0000256" key="3">
    <source>
        <dbReference type="ARBA" id="ARBA00022475"/>
    </source>
</evidence>
<dbReference type="Gene3D" id="1.20.1250.20">
    <property type="entry name" value="MFS general substrate transporter like domains"/>
    <property type="match status" value="2"/>
</dbReference>
<accession>A0A840F268</accession>
<organism evidence="9 10">
    <name type="scientific">Gordonia humi</name>
    <dbReference type="NCBI Taxonomy" id="686429"/>
    <lineage>
        <taxon>Bacteria</taxon>
        <taxon>Bacillati</taxon>
        <taxon>Actinomycetota</taxon>
        <taxon>Actinomycetes</taxon>
        <taxon>Mycobacteriales</taxon>
        <taxon>Gordoniaceae</taxon>
        <taxon>Gordonia</taxon>
    </lineage>
</organism>
<evidence type="ECO:0000256" key="5">
    <source>
        <dbReference type="ARBA" id="ARBA00022989"/>
    </source>
</evidence>
<dbReference type="RefSeq" id="WP_183370526.1">
    <property type="nucleotide sequence ID" value="NZ_BAABHL010000065.1"/>
</dbReference>
<dbReference type="Pfam" id="PF07690">
    <property type="entry name" value="MFS_1"/>
    <property type="match status" value="1"/>
</dbReference>
<keyword evidence="5 7" id="KW-1133">Transmembrane helix</keyword>
<sequence length="456" mass="47313">MATKTVNDVPVEAKRVAFAVVAGLTAPILDTTIVTIAFDELTRTFDAGVGTVQWTGTAYLLALAVAVPLAGWVATRFGSRRAWQAGLMLFLLGSILCASAWNLHALIAFRVVQGLGAGLLFPLMTSILVAASGGRALGRLVAMVSLPTALGPILGPVVGGVILHWLNWHWMFLVNIPVCLVALVMSWRIPDDRRPDAPRLDWIGLLLMAPGLAGLLLGLSNASAGIARADVLVPFAVGVVLLGVFAWRSGRGASLVDVGILRLRNVAASSAGLFFFSLASFGAMLALPLYFQQVRGESVLGAALILIPQGVGALASRMLAGRLTDSMGARWVAVAGFAVVAVATVPFACADETTGFVWLGVWLLVRGLGLGMLLSPVMASAFVGLAGEKRHDASIVSRAFQQVGGSVGTAVAAVVITAGVTATAGFRDAFWWMTALAVVGGLAALWLPGVEKSSAL</sequence>
<reference evidence="9 10" key="1">
    <citation type="submission" date="2020-08" db="EMBL/GenBank/DDBJ databases">
        <title>Sequencing the genomes of 1000 actinobacteria strains.</title>
        <authorList>
            <person name="Klenk H.-P."/>
        </authorList>
    </citation>
    <scope>NUCLEOTIDE SEQUENCE [LARGE SCALE GENOMIC DNA]</scope>
    <source>
        <strain evidence="9 10">DSM 45298</strain>
    </source>
</reference>
<feature type="transmembrane region" description="Helical" evidence="7">
    <location>
        <begin position="200"/>
        <end position="219"/>
    </location>
</feature>